<proteinExistence type="predicted"/>
<reference evidence="2 3" key="1">
    <citation type="submission" date="2019-10" db="EMBL/GenBank/DDBJ databases">
        <title>Whole genome shotgun sequence of Acrocarpospora macrocephala NBRC 16266.</title>
        <authorList>
            <person name="Ichikawa N."/>
            <person name="Kimura A."/>
            <person name="Kitahashi Y."/>
            <person name="Komaki H."/>
            <person name="Oguchi A."/>
        </authorList>
    </citation>
    <scope>NUCLEOTIDE SEQUENCE [LARGE SCALE GENOMIC DNA]</scope>
    <source>
        <strain evidence="2 3">NBRC 16266</strain>
    </source>
</reference>
<dbReference type="Pfam" id="PF13454">
    <property type="entry name" value="NAD_binding_9"/>
    <property type="match status" value="1"/>
</dbReference>
<accession>A0A5M3WYX7</accession>
<dbReference type="Proteomes" id="UP000331127">
    <property type="component" value="Unassembled WGS sequence"/>
</dbReference>
<dbReference type="PRINTS" id="PR00368">
    <property type="entry name" value="FADPNR"/>
</dbReference>
<dbReference type="PRINTS" id="PR00411">
    <property type="entry name" value="PNDRDTASEI"/>
</dbReference>
<dbReference type="PANTHER" id="PTHR40254:SF1">
    <property type="entry name" value="BLR0577 PROTEIN"/>
    <property type="match status" value="1"/>
</dbReference>
<dbReference type="PANTHER" id="PTHR40254">
    <property type="entry name" value="BLR0577 PROTEIN"/>
    <property type="match status" value="1"/>
</dbReference>
<protein>
    <recommendedName>
        <fullName evidence="1">FAD-dependent urate hydroxylase HpyO/Asp monooxygenase CreE-like FAD/NAD(P)-binding domain-containing protein</fullName>
    </recommendedName>
</protein>
<dbReference type="EMBL" id="BLAE01000036">
    <property type="protein sequence ID" value="GES12531.1"/>
    <property type="molecule type" value="Genomic_DNA"/>
</dbReference>
<sequence length="440" mass="47309">MSRSHVIVVVGGGASGTLAAVHLLYRAGEHGVPLHVVLIDRDGRHGLGQAYSTTDPHHLLNSRAERMSALEHDPHHFVRWTRSRGLNAAGADFLPRHMYGRYLRETLDDAENAHRVTRLRGDAVALTRSPLRVHLSDGGALDADAVVLATGNPAAATPIPITGERYIADPWAAGALARVGCGDVLIIGTGLTMVDVAVTLTRTAARTVYAISRHGLLPQAHSQPTPPCAPVLIPDGPLRLRSLLSAVRVATHQSGGDWRGVIDGLRPRVQELWARLPIDERRRFLTVLARYWEVHRHRIPPETASRVDGLIAAGRLRVLRGHVDRATPDSAGLTVRVSTDGTTHDLRVAWLVNATGPAFTVPGEGMLARLLADGLVRPGPLGLGLDADACGRVLDAAGRPDDRIVTLGPTLRGKLYETTAIPEIRAQAATLASYLISRER</sequence>
<comment type="caution">
    <text evidence="2">The sequence shown here is derived from an EMBL/GenBank/DDBJ whole genome shotgun (WGS) entry which is preliminary data.</text>
</comment>
<organism evidence="2 3">
    <name type="scientific">Acrocarpospora macrocephala</name>
    <dbReference type="NCBI Taxonomy" id="150177"/>
    <lineage>
        <taxon>Bacteria</taxon>
        <taxon>Bacillati</taxon>
        <taxon>Actinomycetota</taxon>
        <taxon>Actinomycetes</taxon>
        <taxon>Streptosporangiales</taxon>
        <taxon>Streptosporangiaceae</taxon>
        <taxon>Acrocarpospora</taxon>
    </lineage>
</organism>
<name>A0A5M3WYX7_9ACTN</name>
<dbReference type="Gene3D" id="3.50.50.60">
    <property type="entry name" value="FAD/NAD(P)-binding domain"/>
    <property type="match status" value="1"/>
</dbReference>
<evidence type="ECO:0000313" key="2">
    <source>
        <dbReference type="EMBL" id="GES12531.1"/>
    </source>
</evidence>
<dbReference type="RefSeq" id="WP_170322740.1">
    <property type="nucleotide sequence ID" value="NZ_BAAAHL010000021.1"/>
</dbReference>
<keyword evidence="3" id="KW-1185">Reference proteome</keyword>
<dbReference type="SUPFAM" id="SSF51905">
    <property type="entry name" value="FAD/NAD(P)-binding domain"/>
    <property type="match status" value="2"/>
</dbReference>
<evidence type="ECO:0000259" key="1">
    <source>
        <dbReference type="Pfam" id="PF13454"/>
    </source>
</evidence>
<dbReference type="InterPro" id="IPR036188">
    <property type="entry name" value="FAD/NAD-bd_sf"/>
</dbReference>
<feature type="domain" description="FAD-dependent urate hydroxylase HpyO/Asp monooxygenase CreE-like FAD/NAD(P)-binding" evidence="1">
    <location>
        <begin position="8"/>
        <end position="152"/>
    </location>
</feature>
<evidence type="ECO:0000313" key="3">
    <source>
        <dbReference type="Proteomes" id="UP000331127"/>
    </source>
</evidence>
<dbReference type="InterPro" id="IPR052189">
    <property type="entry name" value="L-asp_N-monooxygenase_NS-form"/>
</dbReference>
<gene>
    <name evidence="2" type="ORF">Amac_061280</name>
</gene>
<dbReference type="AlphaFoldDB" id="A0A5M3WYX7"/>
<dbReference type="InterPro" id="IPR038732">
    <property type="entry name" value="HpyO/CreE_NAD-binding"/>
</dbReference>